<reference evidence="8 9" key="1">
    <citation type="submission" date="2018-01" db="EMBL/GenBank/DDBJ databases">
        <title>Draft genome of the strawberry crown rot pathogen Phytophthora cactorum.</title>
        <authorList>
            <person name="Armitage A.D."/>
            <person name="Lysoe E."/>
            <person name="Nellist C.F."/>
            <person name="Harrison R.J."/>
            <person name="Brurberg M.B."/>
        </authorList>
    </citation>
    <scope>NUCLEOTIDE SEQUENCE [LARGE SCALE GENOMIC DNA]</scope>
    <source>
        <strain evidence="8 9">10300</strain>
    </source>
</reference>
<keyword evidence="2" id="KW-0732">Signal</keyword>
<dbReference type="OrthoDB" id="127347at2759"/>
<dbReference type="EMBL" id="RCMK01000055">
    <property type="protein sequence ID" value="KAG2951250.1"/>
    <property type="molecule type" value="Genomic_DNA"/>
</dbReference>
<feature type="transmembrane region" description="Helical" evidence="1">
    <location>
        <begin position="193"/>
        <end position="212"/>
    </location>
</feature>
<feature type="domain" description="Protein kinase" evidence="3">
    <location>
        <begin position="267"/>
        <end position="403"/>
    </location>
</feature>
<dbReference type="InterPro" id="IPR001245">
    <property type="entry name" value="Ser-Thr/Tyr_kinase_cat_dom"/>
</dbReference>
<dbReference type="GO" id="GO:0004674">
    <property type="term" value="F:protein serine/threonine kinase activity"/>
    <property type="evidence" value="ECO:0007669"/>
    <property type="project" value="TreeGrafter"/>
</dbReference>
<dbReference type="EMBL" id="MJFZ01000146">
    <property type="protein sequence ID" value="RAW36190.1"/>
    <property type="molecule type" value="Genomic_DNA"/>
</dbReference>
<dbReference type="Pfam" id="PF07714">
    <property type="entry name" value="PK_Tyr_Ser-Thr"/>
    <property type="match status" value="1"/>
</dbReference>
<evidence type="ECO:0000256" key="1">
    <source>
        <dbReference type="SAM" id="Phobius"/>
    </source>
</evidence>
<keyword evidence="1" id="KW-0472">Membrane</keyword>
<dbReference type="PANTHER" id="PTHR44329">
    <property type="entry name" value="SERINE/THREONINE-PROTEIN KINASE TNNI3K-RELATED"/>
    <property type="match status" value="1"/>
</dbReference>
<name>A0A329SHL4_9STRA</name>
<organism evidence="8 9">
    <name type="scientific">Phytophthora cactorum</name>
    <dbReference type="NCBI Taxonomy" id="29920"/>
    <lineage>
        <taxon>Eukaryota</taxon>
        <taxon>Sar</taxon>
        <taxon>Stramenopiles</taxon>
        <taxon>Oomycota</taxon>
        <taxon>Peronosporomycetes</taxon>
        <taxon>Peronosporales</taxon>
        <taxon>Peronosporaceae</taxon>
        <taxon>Phytophthora</taxon>
    </lineage>
</organism>
<feature type="chain" id="PRO_5039985895" description="Protein kinase domain-containing protein" evidence="2">
    <location>
        <begin position="24"/>
        <end position="403"/>
    </location>
</feature>
<keyword evidence="1" id="KW-1133">Transmembrane helix</keyword>
<dbReference type="Gene3D" id="1.10.510.10">
    <property type="entry name" value="Transferase(Phosphotransferase) domain 1"/>
    <property type="match status" value="1"/>
</dbReference>
<dbReference type="Proteomes" id="UP000697107">
    <property type="component" value="Unassembled WGS sequence"/>
</dbReference>
<dbReference type="Proteomes" id="UP000251314">
    <property type="component" value="Unassembled WGS sequence"/>
</dbReference>
<comment type="caution">
    <text evidence="8">The sequence shown here is derived from an EMBL/GenBank/DDBJ whole genome shotgun (WGS) entry which is preliminary data.</text>
</comment>
<dbReference type="VEuPathDB" id="FungiDB:PC110_g7521"/>
<accession>A0A329SHL4</accession>
<protein>
    <recommendedName>
        <fullName evidence="3">Protein kinase domain-containing protein</fullName>
    </recommendedName>
</protein>
<evidence type="ECO:0000313" key="5">
    <source>
        <dbReference type="EMBL" id="KAG2944490.1"/>
    </source>
</evidence>
<dbReference type="SUPFAM" id="SSF56112">
    <property type="entry name" value="Protein kinase-like (PK-like)"/>
    <property type="match status" value="1"/>
</dbReference>
<gene>
    <name evidence="8" type="ORF">PC110_g7521</name>
    <name evidence="4" type="ORF">PC113_g222</name>
    <name evidence="5" type="ORF">PC115_g325</name>
    <name evidence="6" type="ORF">PC117_g3764</name>
    <name evidence="7" type="ORF">PC118_g114</name>
</gene>
<evidence type="ECO:0000256" key="2">
    <source>
        <dbReference type="SAM" id="SignalP"/>
    </source>
</evidence>
<dbReference type="EMBL" id="RCMG01000002">
    <property type="protein sequence ID" value="KAG2869403.1"/>
    <property type="molecule type" value="Genomic_DNA"/>
</dbReference>
<dbReference type="EMBL" id="RCMI01000003">
    <property type="protein sequence ID" value="KAG2944490.1"/>
    <property type="molecule type" value="Genomic_DNA"/>
</dbReference>
<proteinExistence type="predicted"/>
<keyword evidence="1" id="KW-0812">Transmembrane</keyword>
<evidence type="ECO:0000313" key="9">
    <source>
        <dbReference type="Proteomes" id="UP000251314"/>
    </source>
</evidence>
<dbReference type="EMBL" id="RCML01000001">
    <property type="protein sequence ID" value="KAG3000851.1"/>
    <property type="molecule type" value="Genomic_DNA"/>
</dbReference>
<dbReference type="AlphaFoldDB" id="A0A329SHL4"/>
<evidence type="ECO:0000259" key="3">
    <source>
        <dbReference type="PROSITE" id="PS50011"/>
    </source>
</evidence>
<dbReference type="Proteomes" id="UP000774804">
    <property type="component" value="Unassembled WGS sequence"/>
</dbReference>
<keyword evidence="9" id="KW-1185">Reference proteome</keyword>
<dbReference type="InterPro" id="IPR051681">
    <property type="entry name" value="Ser/Thr_Kinases-Pseudokinases"/>
</dbReference>
<dbReference type="Proteomes" id="UP000736787">
    <property type="component" value="Unassembled WGS sequence"/>
</dbReference>
<feature type="signal peptide" evidence="2">
    <location>
        <begin position="1"/>
        <end position="23"/>
    </location>
</feature>
<evidence type="ECO:0000313" key="7">
    <source>
        <dbReference type="EMBL" id="KAG3000851.1"/>
    </source>
</evidence>
<dbReference type="InterPro" id="IPR000719">
    <property type="entry name" value="Prot_kinase_dom"/>
</dbReference>
<dbReference type="PROSITE" id="PS50011">
    <property type="entry name" value="PROTEIN_KINASE_DOM"/>
    <property type="match status" value="1"/>
</dbReference>
<dbReference type="STRING" id="29920.A0A329SHL4"/>
<dbReference type="Proteomes" id="UP000735874">
    <property type="component" value="Unassembled WGS sequence"/>
</dbReference>
<evidence type="ECO:0000313" key="6">
    <source>
        <dbReference type="EMBL" id="KAG2951250.1"/>
    </source>
</evidence>
<reference evidence="4" key="2">
    <citation type="submission" date="2018-10" db="EMBL/GenBank/DDBJ databases">
        <title>Effector identification in a new, highly contiguous assembly of the strawberry crown rot pathogen Phytophthora cactorum.</title>
        <authorList>
            <person name="Armitage A.D."/>
            <person name="Nellist C.F."/>
            <person name="Bates H."/>
            <person name="Vickerstaff R.J."/>
            <person name="Harrison R.J."/>
        </authorList>
    </citation>
    <scope>NUCLEOTIDE SEQUENCE</scope>
    <source>
        <strain evidence="4">15-7</strain>
        <strain evidence="5">4032</strain>
        <strain evidence="6">4040</strain>
        <strain evidence="7">P415</strain>
    </source>
</reference>
<evidence type="ECO:0000313" key="8">
    <source>
        <dbReference type="EMBL" id="RAW36190.1"/>
    </source>
</evidence>
<dbReference type="GO" id="GO:0005524">
    <property type="term" value="F:ATP binding"/>
    <property type="evidence" value="ECO:0007669"/>
    <property type="project" value="InterPro"/>
</dbReference>
<sequence>MKRVLLLGVLLSLAGNVWSPVAAVQYLIQAFYSGAACDGTPYLVNANESPDCKDEMCTADGVAVGTISTECTSDYLSALRNKFDSFPYVLEVYSPASDCSTHTAASAFLASGNCEGSFNENESMGVHFVASFEANGSASVQYFSGSPCVSEQWITTERVDKKTLADHSCDANGLTWYSSNDVTSDDGLSDGSIVGISIACLIGLVLMGILLFRRRQSRKLLTQSSLPLTTVILQSDETILPEIVSGDRSALWNDDVIVANRIQRSKVKIKKLISRGAFGEVYLGKFNRKPVAVKMLVAATRGCIQQVNDLLAETKMIATMDHPHILSFIGVAWDSLSDLCIVLEYMDGGDLRSLLDKSIKAGQSVGINKTKATIALHVCHALTYLHSLNPPIVHRDLKSRRFY</sequence>
<dbReference type="PANTHER" id="PTHR44329:SF214">
    <property type="entry name" value="PROTEIN KINASE DOMAIN-CONTAINING PROTEIN"/>
    <property type="match status" value="1"/>
</dbReference>
<evidence type="ECO:0000313" key="4">
    <source>
        <dbReference type="EMBL" id="KAG2869403.1"/>
    </source>
</evidence>
<dbReference type="InterPro" id="IPR011009">
    <property type="entry name" value="Kinase-like_dom_sf"/>
</dbReference>